<gene>
    <name evidence="7" type="primary">aroK</name>
    <name evidence="8" type="ORF">EDC24_0525</name>
</gene>
<dbReference type="GO" id="GO:0004765">
    <property type="term" value="F:shikimate kinase activity"/>
    <property type="evidence" value="ECO:0007669"/>
    <property type="project" value="UniProtKB-UniRule"/>
</dbReference>
<feature type="binding site" evidence="7">
    <location>
        <position position="33"/>
    </location>
    <ligand>
        <name>substrate</name>
    </ligand>
</feature>
<name>A0A3N5C821_9BACI</name>
<evidence type="ECO:0000256" key="4">
    <source>
        <dbReference type="ARBA" id="ARBA00022777"/>
    </source>
</evidence>
<evidence type="ECO:0000256" key="5">
    <source>
        <dbReference type="ARBA" id="ARBA00022840"/>
    </source>
</evidence>
<dbReference type="PANTHER" id="PTHR21087">
    <property type="entry name" value="SHIKIMATE KINASE"/>
    <property type="match status" value="1"/>
</dbReference>
<keyword evidence="7" id="KW-0460">Magnesium</keyword>
<proteinExistence type="inferred from homology"/>
<keyword evidence="6 7" id="KW-0057">Aromatic amino acid biosynthesis</keyword>
<keyword evidence="9" id="KW-1185">Reference proteome</keyword>
<keyword evidence="7" id="KW-0963">Cytoplasm</keyword>
<comment type="subunit">
    <text evidence="7">Monomer.</text>
</comment>
<feature type="binding site" evidence="7">
    <location>
        <position position="15"/>
    </location>
    <ligand>
        <name>Mg(2+)</name>
        <dbReference type="ChEBI" id="CHEBI:18420"/>
    </ligand>
</feature>
<dbReference type="EC" id="2.7.1.71" evidence="7"/>
<keyword evidence="2 7" id="KW-0808">Transferase</keyword>
<evidence type="ECO:0000256" key="7">
    <source>
        <dbReference type="HAMAP-Rule" id="MF_00109"/>
    </source>
</evidence>
<evidence type="ECO:0000256" key="3">
    <source>
        <dbReference type="ARBA" id="ARBA00022741"/>
    </source>
</evidence>
<dbReference type="GO" id="GO:0009423">
    <property type="term" value="P:chorismate biosynthetic process"/>
    <property type="evidence" value="ECO:0007669"/>
    <property type="project" value="UniProtKB-UniRule"/>
</dbReference>
<dbReference type="PRINTS" id="PR01100">
    <property type="entry name" value="SHIKIMTKNASE"/>
</dbReference>
<keyword evidence="1 7" id="KW-0028">Amino-acid biosynthesis</keyword>
<dbReference type="Proteomes" id="UP000276443">
    <property type="component" value="Unassembled WGS sequence"/>
</dbReference>
<evidence type="ECO:0000256" key="6">
    <source>
        <dbReference type="ARBA" id="ARBA00023141"/>
    </source>
</evidence>
<feature type="binding site" evidence="7">
    <location>
        <position position="116"/>
    </location>
    <ligand>
        <name>ATP</name>
        <dbReference type="ChEBI" id="CHEBI:30616"/>
    </ligand>
</feature>
<dbReference type="PANTHER" id="PTHR21087:SF16">
    <property type="entry name" value="SHIKIMATE KINASE 1, CHLOROPLASTIC"/>
    <property type="match status" value="1"/>
</dbReference>
<keyword evidence="5 7" id="KW-0067">ATP-binding</keyword>
<dbReference type="GO" id="GO:0005524">
    <property type="term" value="F:ATP binding"/>
    <property type="evidence" value="ECO:0007669"/>
    <property type="project" value="UniProtKB-UniRule"/>
</dbReference>
<dbReference type="HAMAP" id="MF_00109">
    <property type="entry name" value="Shikimate_kinase"/>
    <property type="match status" value="1"/>
</dbReference>
<evidence type="ECO:0000256" key="2">
    <source>
        <dbReference type="ARBA" id="ARBA00022679"/>
    </source>
</evidence>
<comment type="function">
    <text evidence="7">Catalyzes the specific phosphorylation of the 3-hydroxyl group of shikimic acid using ATP as a cosubstrate.</text>
</comment>
<keyword evidence="3 7" id="KW-0547">Nucleotide-binding</keyword>
<comment type="pathway">
    <text evidence="7">Metabolic intermediate biosynthesis; chorismate biosynthesis; chorismate from D-erythrose 4-phosphate and phosphoenolpyruvate: step 5/7.</text>
</comment>
<comment type="caution">
    <text evidence="8">The sequence shown here is derived from an EMBL/GenBank/DDBJ whole genome shotgun (WGS) entry which is preliminary data.</text>
</comment>
<feature type="binding site" evidence="7">
    <location>
        <position position="133"/>
    </location>
    <ligand>
        <name>substrate</name>
    </ligand>
</feature>
<protein>
    <recommendedName>
        <fullName evidence="7">Shikimate kinase</fullName>
        <shortName evidence="7">SK</shortName>
        <ecNumber evidence="7">2.7.1.71</ecNumber>
    </recommendedName>
</protein>
<dbReference type="GO" id="GO:0000287">
    <property type="term" value="F:magnesium ion binding"/>
    <property type="evidence" value="ECO:0007669"/>
    <property type="project" value="UniProtKB-UniRule"/>
</dbReference>
<organism evidence="8 9">
    <name type="scientific">Aquisalibacillus elongatus</name>
    <dbReference type="NCBI Taxonomy" id="485577"/>
    <lineage>
        <taxon>Bacteria</taxon>
        <taxon>Bacillati</taxon>
        <taxon>Bacillota</taxon>
        <taxon>Bacilli</taxon>
        <taxon>Bacillales</taxon>
        <taxon>Bacillaceae</taxon>
        <taxon>Aquisalibacillus</taxon>
    </lineage>
</organism>
<dbReference type="RefSeq" id="WP_124219465.1">
    <property type="nucleotide sequence ID" value="NZ_RKRF01000007.1"/>
</dbReference>
<evidence type="ECO:0000313" key="8">
    <source>
        <dbReference type="EMBL" id="RPF55642.1"/>
    </source>
</evidence>
<evidence type="ECO:0000256" key="1">
    <source>
        <dbReference type="ARBA" id="ARBA00022605"/>
    </source>
</evidence>
<dbReference type="Gene3D" id="3.40.50.300">
    <property type="entry name" value="P-loop containing nucleotide triphosphate hydrolases"/>
    <property type="match status" value="1"/>
</dbReference>
<dbReference type="OrthoDB" id="9800332at2"/>
<comment type="subcellular location">
    <subcellularLocation>
        <location evidence="7">Cytoplasm</location>
    </subcellularLocation>
</comment>
<dbReference type="EMBL" id="RKRF01000007">
    <property type="protein sequence ID" value="RPF55642.1"/>
    <property type="molecule type" value="Genomic_DNA"/>
</dbReference>
<feature type="binding site" evidence="7">
    <location>
        <position position="78"/>
    </location>
    <ligand>
        <name>substrate</name>
    </ligand>
</feature>
<sequence>MTSIILLGFMGAGKTTVGYQLSDQLGYSFLDTDHEIEKQVGLSIPEIFESYGENYFRELETQVLKEIPLDNYVIGTGGGIVEKEENRALLKEHNNTVYLKVDYDTILKRLVNDDSRPLWKQTDHERLTLFNRRQAYYEESSSLTIQTDALTREEVSNQILKYI</sequence>
<dbReference type="GO" id="GO:0008652">
    <property type="term" value="P:amino acid biosynthetic process"/>
    <property type="evidence" value="ECO:0007669"/>
    <property type="project" value="UniProtKB-KW"/>
</dbReference>
<accession>A0A3N5C821</accession>
<dbReference type="Pfam" id="PF01202">
    <property type="entry name" value="SKI"/>
    <property type="match status" value="1"/>
</dbReference>
<feature type="binding site" evidence="7">
    <location>
        <begin position="11"/>
        <end position="16"/>
    </location>
    <ligand>
        <name>ATP</name>
        <dbReference type="ChEBI" id="CHEBI:30616"/>
    </ligand>
</feature>
<dbReference type="InterPro" id="IPR027417">
    <property type="entry name" value="P-loop_NTPase"/>
</dbReference>
<evidence type="ECO:0000313" key="9">
    <source>
        <dbReference type="Proteomes" id="UP000276443"/>
    </source>
</evidence>
<dbReference type="CDD" id="cd00464">
    <property type="entry name" value="SK"/>
    <property type="match status" value="1"/>
</dbReference>
<feature type="binding site" evidence="7">
    <location>
        <position position="57"/>
    </location>
    <ligand>
        <name>substrate</name>
    </ligand>
</feature>
<comment type="caution">
    <text evidence="7">Lacks conserved residue(s) required for the propagation of feature annotation.</text>
</comment>
<comment type="catalytic activity">
    <reaction evidence="7">
        <text>shikimate + ATP = 3-phosphoshikimate + ADP + H(+)</text>
        <dbReference type="Rhea" id="RHEA:13121"/>
        <dbReference type="ChEBI" id="CHEBI:15378"/>
        <dbReference type="ChEBI" id="CHEBI:30616"/>
        <dbReference type="ChEBI" id="CHEBI:36208"/>
        <dbReference type="ChEBI" id="CHEBI:145989"/>
        <dbReference type="ChEBI" id="CHEBI:456216"/>
        <dbReference type="EC" id="2.7.1.71"/>
    </reaction>
</comment>
<comment type="cofactor">
    <cofactor evidence="7">
        <name>Mg(2+)</name>
        <dbReference type="ChEBI" id="CHEBI:18420"/>
    </cofactor>
    <text evidence="7">Binds 1 Mg(2+) ion per subunit.</text>
</comment>
<dbReference type="SUPFAM" id="SSF52540">
    <property type="entry name" value="P-loop containing nucleoside triphosphate hydrolases"/>
    <property type="match status" value="1"/>
</dbReference>
<reference evidence="8 9" key="1">
    <citation type="submission" date="2018-11" db="EMBL/GenBank/DDBJ databases">
        <title>Genomic Encyclopedia of Type Strains, Phase IV (KMG-IV): sequencing the most valuable type-strain genomes for metagenomic binning, comparative biology and taxonomic classification.</title>
        <authorList>
            <person name="Goeker M."/>
        </authorList>
    </citation>
    <scope>NUCLEOTIDE SEQUENCE [LARGE SCALE GENOMIC DNA]</scope>
    <source>
        <strain evidence="8 9">DSM 18090</strain>
    </source>
</reference>
<keyword evidence="4 7" id="KW-0418">Kinase</keyword>
<dbReference type="UniPathway" id="UPA00053">
    <property type="reaction ID" value="UER00088"/>
</dbReference>
<keyword evidence="7" id="KW-0479">Metal-binding</keyword>
<dbReference type="GO" id="GO:0005829">
    <property type="term" value="C:cytosol"/>
    <property type="evidence" value="ECO:0007669"/>
    <property type="project" value="TreeGrafter"/>
</dbReference>
<dbReference type="GO" id="GO:0009073">
    <property type="term" value="P:aromatic amino acid family biosynthetic process"/>
    <property type="evidence" value="ECO:0007669"/>
    <property type="project" value="UniProtKB-KW"/>
</dbReference>
<dbReference type="InterPro" id="IPR031322">
    <property type="entry name" value="Shikimate/glucono_kinase"/>
</dbReference>
<dbReference type="InterPro" id="IPR000623">
    <property type="entry name" value="Shikimate_kinase/TSH1"/>
</dbReference>
<dbReference type="AlphaFoldDB" id="A0A3N5C821"/>
<comment type="similarity">
    <text evidence="7">Belongs to the shikimate kinase family.</text>
</comment>